<dbReference type="InterPro" id="IPR046621">
    <property type="entry name" value="DUF6734"/>
</dbReference>
<sequence>MQAFVSNWTRPYAVRCPDRPYQMTDFDLLTTVLSALVWRRENGSIRMITDDTGAQYYRSLGLTDLWDGGIFTYLNDIPSAIDPCTFWAAGKLYALAATPAPCVMLDTDFIVWHSLSEHWHRPLAVIHREALNPAIYPAPSAFVLAPSYHFPTNWNWHEPACNTALTYFGNDTLRKTYVGQAMDFMQAARGRDGLIYMVFAEQRLLAMCAQACGVPIHAFSTEQDLFQGNQRDFTHIWGFKQAMQEQPVLHELFCQKCAARIRKDFPIYANICQTIPQLQPYFQQYSDL</sequence>
<evidence type="ECO:0000259" key="1">
    <source>
        <dbReference type="Pfam" id="PF20508"/>
    </source>
</evidence>
<comment type="caution">
    <text evidence="2">The sequence shown here is derived from an EMBL/GenBank/DDBJ whole genome shotgun (WGS) entry which is preliminary data.</text>
</comment>
<feature type="domain" description="DUF6734" evidence="1">
    <location>
        <begin position="21"/>
        <end position="257"/>
    </location>
</feature>
<dbReference type="Proteomes" id="UP000783588">
    <property type="component" value="Unassembled WGS sequence"/>
</dbReference>
<dbReference type="RefSeq" id="WP_216469062.1">
    <property type="nucleotide sequence ID" value="NZ_JAHLQI010000001.1"/>
</dbReference>
<evidence type="ECO:0000313" key="2">
    <source>
        <dbReference type="EMBL" id="MBU5489469.1"/>
    </source>
</evidence>
<dbReference type="Pfam" id="PF20508">
    <property type="entry name" value="DUF6734"/>
    <property type="match status" value="1"/>
</dbReference>
<evidence type="ECO:0000313" key="3">
    <source>
        <dbReference type="Proteomes" id="UP000783588"/>
    </source>
</evidence>
<accession>A0ABS6EP51</accession>
<gene>
    <name evidence="2" type="ORF">KQI75_02300</name>
</gene>
<dbReference type="EMBL" id="JAHLQI010000001">
    <property type="protein sequence ID" value="MBU5489469.1"/>
    <property type="molecule type" value="Genomic_DNA"/>
</dbReference>
<protein>
    <recommendedName>
        <fullName evidence="1">DUF6734 domain-containing protein</fullName>
    </recommendedName>
</protein>
<proteinExistence type="predicted"/>
<keyword evidence="3" id="KW-1185">Reference proteome</keyword>
<reference evidence="2 3" key="1">
    <citation type="submission" date="2021-06" db="EMBL/GenBank/DDBJ databases">
        <authorList>
            <person name="Sun Q."/>
            <person name="Li D."/>
        </authorList>
    </citation>
    <scope>NUCLEOTIDE SEQUENCE [LARGE SCALE GENOMIC DNA]</scope>
    <source>
        <strain evidence="2 3">MSJd-7</strain>
    </source>
</reference>
<name>A0ABS6EP51_9FIRM</name>
<organism evidence="2 3">
    <name type="scientific">Butyricicoccus intestinisimiae</name>
    <dbReference type="NCBI Taxonomy" id="2841509"/>
    <lineage>
        <taxon>Bacteria</taxon>
        <taxon>Bacillati</taxon>
        <taxon>Bacillota</taxon>
        <taxon>Clostridia</taxon>
        <taxon>Eubacteriales</taxon>
        <taxon>Butyricicoccaceae</taxon>
        <taxon>Butyricicoccus</taxon>
    </lineage>
</organism>